<feature type="domain" description="tRNA/rRNA methyltransferase SpoU type" evidence="4">
    <location>
        <begin position="127"/>
        <end position="266"/>
    </location>
</feature>
<keyword evidence="2 6" id="KW-0489">Methyltransferase</keyword>
<evidence type="ECO:0000313" key="6">
    <source>
        <dbReference type="EMBL" id="MFC3573820.1"/>
    </source>
</evidence>
<organism evidence="6 7">
    <name type="scientific">Streptomyces yaanensis</name>
    <dbReference type="NCBI Taxonomy" id="1142239"/>
    <lineage>
        <taxon>Bacteria</taxon>
        <taxon>Bacillati</taxon>
        <taxon>Actinomycetota</taxon>
        <taxon>Actinomycetes</taxon>
        <taxon>Kitasatosporales</taxon>
        <taxon>Streptomycetaceae</taxon>
        <taxon>Streptomyces</taxon>
    </lineage>
</organism>
<dbReference type="PANTHER" id="PTHR43191">
    <property type="entry name" value="RRNA METHYLTRANSFERASE 3"/>
    <property type="match status" value="1"/>
</dbReference>
<dbReference type="Pfam" id="PF00588">
    <property type="entry name" value="SpoU_methylase"/>
    <property type="match status" value="1"/>
</dbReference>
<evidence type="ECO:0000259" key="4">
    <source>
        <dbReference type="Pfam" id="PF00588"/>
    </source>
</evidence>
<dbReference type="CDD" id="cd18104">
    <property type="entry name" value="SpoU-like_RNA-MTase"/>
    <property type="match status" value="1"/>
</dbReference>
<comment type="caution">
    <text evidence="6">The sequence shown here is derived from an EMBL/GenBank/DDBJ whole genome shotgun (WGS) entry which is preliminary data.</text>
</comment>
<keyword evidence="7" id="KW-1185">Reference proteome</keyword>
<dbReference type="SUPFAM" id="SSF75217">
    <property type="entry name" value="alpha/beta knot"/>
    <property type="match status" value="1"/>
</dbReference>
<keyword evidence="3" id="KW-0808">Transferase</keyword>
<dbReference type="Proteomes" id="UP001595701">
    <property type="component" value="Unassembled WGS sequence"/>
</dbReference>
<dbReference type="Gene3D" id="3.40.1280.10">
    <property type="match status" value="1"/>
</dbReference>
<reference evidence="7" key="1">
    <citation type="journal article" date="2019" name="Int. J. Syst. Evol. Microbiol.">
        <title>The Global Catalogue of Microorganisms (GCM) 10K type strain sequencing project: providing services to taxonomists for standard genome sequencing and annotation.</title>
        <authorList>
            <consortium name="The Broad Institute Genomics Platform"/>
            <consortium name="The Broad Institute Genome Sequencing Center for Infectious Disease"/>
            <person name="Wu L."/>
            <person name="Ma J."/>
        </authorList>
    </citation>
    <scope>NUCLEOTIDE SEQUENCE [LARGE SCALE GENOMIC DNA]</scope>
    <source>
        <strain evidence="7">CGMCC 4.7035</strain>
    </source>
</reference>
<evidence type="ECO:0000256" key="3">
    <source>
        <dbReference type="ARBA" id="ARBA00022679"/>
    </source>
</evidence>
<dbReference type="InterPro" id="IPR001537">
    <property type="entry name" value="SpoU_MeTrfase"/>
</dbReference>
<evidence type="ECO:0000256" key="1">
    <source>
        <dbReference type="ARBA" id="ARBA00007228"/>
    </source>
</evidence>
<protein>
    <submittedName>
        <fullName evidence="6">TrmH family RNA methyltransferase</fullName>
    </submittedName>
</protein>
<proteinExistence type="inferred from homology"/>
<dbReference type="InterPro" id="IPR029064">
    <property type="entry name" value="Ribosomal_eL30-like_sf"/>
</dbReference>
<feature type="domain" description="MRM3-like substrate binding" evidence="5">
    <location>
        <begin position="18"/>
        <end position="108"/>
    </location>
</feature>
<sequence length="278" mass="29711">MPSIPRVGSPKEISSPSNPHVKELAALRRRRNRQSSGVTLVEGYEELDLALRAGVRPRELYFCPALTGGSDPRNVVARAAERGAALFSLSRQAFDKAAYREGPDGWLAVVPDIETDLSRIAVDDQALFLVCESVEKPGNLGSMLRTADAAGVTAVISANPVTDWGNPNVIRASKGTVFAVPIASAGSDEVMNWLAEHSVNVVATTPDTDVLMADVEMTGPTAILVGSEKYGLSDQWLAGSHTKAKIPMFGQVDSLNVAVSAALFTYEAVRQRLASRKH</sequence>
<dbReference type="InterPro" id="IPR029026">
    <property type="entry name" value="tRNA_m1G_MTases_N"/>
</dbReference>
<dbReference type="EMBL" id="JBHRWR010000008">
    <property type="protein sequence ID" value="MFC3573820.1"/>
    <property type="molecule type" value="Genomic_DNA"/>
</dbReference>
<gene>
    <name evidence="6" type="ORF">ACFOZ0_11160</name>
</gene>
<name>A0ABV7SEM8_9ACTN</name>
<dbReference type="Gene3D" id="3.30.1330.30">
    <property type="match status" value="1"/>
</dbReference>
<evidence type="ECO:0000256" key="2">
    <source>
        <dbReference type="ARBA" id="ARBA00022603"/>
    </source>
</evidence>
<dbReference type="InterPro" id="IPR051259">
    <property type="entry name" value="rRNA_Methyltransferase"/>
</dbReference>
<dbReference type="InterPro" id="IPR029028">
    <property type="entry name" value="Alpha/beta_knot_MTases"/>
</dbReference>
<accession>A0ABV7SEM8</accession>
<dbReference type="SUPFAM" id="SSF55315">
    <property type="entry name" value="L30e-like"/>
    <property type="match status" value="1"/>
</dbReference>
<dbReference type="RefSeq" id="WP_386275940.1">
    <property type="nucleotide sequence ID" value="NZ_JBHRWR010000008.1"/>
</dbReference>
<dbReference type="GO" id="GO:0008168">
    <property type="term" value="F:methyltransferase activity"/>
    <property type="evidence" value="ECO:0007669"/>
    <property type="project" value="UniProtKB-KW"/>
</dbReference>
<evidence type="ECO:0000313" key="7">
    <source>
        <dbReference type="Proteomes" id="UP001595701"/>
    </source>
</evidence>
<dbReference type="InterPro" id="IPR053888">
    <property type="entry name" value="MRM3-like_sub_bind"/>
</dbReference>
<dbReference type="PANTHER" id="PTHR43191:SF2">
    <property type="entry name" value="RRNA METHYLTRANSFERASE 3, MITOCHONDRIAL"/>
    <property type="match status" value="1"/>
</dbReference>
<dbReference type="GO" id="GO:0032259">
    <property type="term" value="P:methylation"/>
    <property type="evidence" value="ECO:0007669"/>
    <property type="project" value="UniProtKB-KW"/>
</dbReference>
<evidence type="ECO:0000259" key="5">
    <source>
        <dbReference type="Pfam" id="PF22435"/>
    </source>
</evidence>
<dbReference type="Pfam" id="PF22435">
    <property type="entry name" value="MRM3-like_sub_bind"/>
    <property type="match status" value="1"/>
</dbReference>
<comment type="similarity">
    <text evidence="1">Belongs to the class IV-like SAM-binding methyltransferase superfamily. RNA methyltransferase TrmH family.</text>
</comment>